<protein>
    <submittedName>
        <fullName evidence="2">Stage V sporulation protein AC</fullName>
    </submittedName>
</protein>
<evidence type="ECO:0000313" key="3">
    <source>
        <dbReference type="Proteomes" id="UP000515703"/>
    </source>
</evidence>
<dbReference type="InterPro" id="IPR005562">
    <property type="entry name" value="SpoVA"/>
</dbReference>
<dbReference type="KEGG" id="acht:bsdcttw_07620"/>
<dbReference type="PANTHER" id="PTHR38450:SF1">
    <property type="entry name" value="STAGE V SPORULATION PROTEIN AC"/>
    <property type="match status" value="1"/>
</dbReference>
<dbReference type="NCBIfam" id="TIGR02838">
    <property type="entry name" value="spore_V_AC"/>
    <property type="match status" value="1"/>
</dbReference>
<organism evidence="2 3">
    <name type="scientific">Anaerocolumna chitinilytica</name>
    <dbReference type="NCBI Taxonomy" id="1727145"/>
    <lineage>
        <taxon>Bacteria</taxon>
        <taxon>Bacillati</taxon>
        <taxon>Bacillota</taxon>
        <taxon>Clostridia</taxon>
        <taxon>Lachnospirales</taxon>
        <taxon>Lachnospiraceae</taxon>
        <taxon>Anaerocolumna</taxon>
    </lineage>
</organism>
<dbReference type="Pfam" id="PF03862">
    <property type="entry name" value="SpoVAC_SpoVAEB"/>
    <property type="match status" value="1"/>
</dbReference>
<proteinExistence type="predicted"/>
<feature type="transmembrane region" description="Helical" evidence="1">
    <location>
        <begin position="136"/>
        <end position="161"/>
    </location>
</feature>
<dbReference type="EMBL" id="AP023368">
    <property type="protein sequence ID" value="BCJ97721.1"/>
    <property type="molecule type" value="Genomic_DNA"/>
</dbReference>
<dbReference type="Proteomes" id="UP000515703">
    <property type="component" value="Chromosome"/>
</dbReference>
<keyword evidence="1" id="KW-0812">Transmembrane</keyword>
<feature type="transmembrane region" description="Helical" evidence="1">
    <location>
        <begin position="101"/>
        <end position="121"/>
    </location>
</feature>
<dbReference type="RefSeq" id="WP_185258121.1">
    <property type="nucleotide sequence ID" value="NZ_AP023368.1"/>
</dbReference>
<keyword evidence="3" id="KW-1185">Reference proteome</keyword>
<evidence type="ECO:0000256" key="1">
    <source>
        <dbReference type="SAM" id="Phobius"/>
    </source>
</evidence>
<feature type="transmembrane region" description="Helical" evidence="1">
    <location>
        <begin position="75"/>
        <end position="94"/>
    </location>
</feature>
<name>A0A7I8DKB2_9FIRM</name>
<reference evidence="2 3" key="2">
    <citation type="submission" date="2020-08" db="EMBL/GenBank/DDBJ databases">
        <authorList>
            <person name="Ueki A."/>
            <person name="Tonouchi A."/>
        </authorList>
    </citation>
    <scope>NUCLEOTIDE SEQUENCE [LARGE SCALE GENOMIC DNA]</scope>
    <source>
        <strain evidence="2 3">CTTW</strain>
    </source>
</reference>
<accession>A0A7I8DKB2</accession>
<feature type="transmembrane region" description="Helical" evidence="1">
    <location>
        <begin position="39"/>
        <end position="63"/>
    </location>
</feature>
<evidence type="ECO:0000313" key="2">
    <source>
        <dbReference type="EMBL" id="BCJ97721.1"/>
    </source>
</evidence>
<dbReference type="PANTHER" id="PTHR38450">
    <property type="entry name" value="STAGE V SPORULATION PROTEIN AC-RELATED"/>
    <property type="match status" value="1"/>
</dbReference>
<keyword evidence="1" id="KW-1133">Transmembrane helix</keyword>
<dbReference type="InterPro" id="IPR014203">
    <property type="entry name" value="Spore_V_AC"/>
</dbReference>
<keyword evidence="1" id="KW-0472">Membrane</keyword>
<gene>
    <name evidence="2" type="primary">SpoVAC</name>
    <name evidence="2" type="ORF">bsdcttw_07620</name>
</gene>
<sequence>MENKKKVTAADVVKEQDKTKKAEKYNQYVKDKTPTHNKIINLINAFWVGGAICVIGQAFNNYYTHLGCNKDQASGYTALSLIFLSVLFTGLNLYPKLAKFAGAGTVVPITGFANSVAAPAVEFKKEGQVFGIGCKIFTIAGPVILYGVFSSWVLGIIYYILMKMGVV</sequence>
<dbReference type="AlphaFoldDB" id="A0A7I8DKB2"/>
<reference evidence="2 3" key="1">
    <citation type="submission" date="2020-08" db="EMBL/GenBank/DDBJ databases">
        <title>Draft genome sequencing of an Anaerocolumna strain isolated from anoxic soil subjected to BSD treatment.</title>
        <authorList>
            <person name="Uek A."/>
            <person name="Tonouchi A."/>
        </authorList>
    </citation>
    <scope>NUCLEOTIDE SEQUENCE [LARGE SCALE GENOMIC DNA]</scope>
    <source>
        <strain evidence="2 3">CTTW</strain>
    </source>
</reference>